<dbReference type="OrthoDB" id="297496at2759"/>
<dbReference type="GO" id="GO:0022841">
    <property type="term" value="F:potassium ion leak channel activity"/>
    <property type="evidence" value="ECO:0007669"/>
    <property type="project" value="TreeGrafter"/>
</dbReference>
<keyword evidence="3 8" id="KW-0812">Transmembrane</keyword>
<dbReference type="AlphaFoldDB" id="A0A913XP16"/>
<keyword evidence="2 8" id="KW-0813">Transport</keyword>
<dbReference type="OMA" id="CCKKENQ"/>
<accession>A0A913XP16</accession>
<protein>
    <recommendedName>
        <fullName evidence="11">Potassium channel domain-containing protein</fullName>
    </recommendedName>
</protein>
<keyword evidence="4 10" id="KW-1133">Transmembrane helix</keyword>
<reference evidence="12" key="1">
    <citation type="submission" date="2022-11" db="UniProtKB">
        <authorList>
            <consortium name="EnsemblMetazoa"/>
        </authorList>
    </citation>
    <scope>IDENTIFICATION</scope>
</reference>
<evidence type="ECO:0000313" key="13">
    <source>
        <dbReference type="Proteomes" id="UP000887567"/>
    </source>
</evidence>
<feature type="transmembrane region" description="Helical" evidence="10">
    <location>
        <begin position="12"/>
        <end position="29"/>
    </location>
</feature>
<comment type="subcellular location">
    <subcellularLocation>
        <location evidence="1">Membrane</location>
        <topology evidence="1">Multi-pass membrane protein</topology>
    </subcellularLocation>
</comment>
<dbReference type="EnsemblMetazoa" id="XM_021051734.2">
    <property type="protein sequence ID" value="XP_020907393.1"/>
    <property type="gene ID" value="LOC110245452"/>
</dbReference>
<dbReference type="RefSeq" id="XP_020907393.1">
    <property type="nucleotide sequence ID" value="XM_021051734.2"/>
</dbReference>
<dbReference type="Gene3D" id="1.10.287.70">
    <property type="match status" value="1"/>
</dbReference>
<evidence type="ECO:0000256" key="8">
    <source>
        <dbReference type="RuleBase" id="RU003857"/>
    </source>
</evidence>
<dbReference type="PRINTS" id="PR01333">
    <property type="entry name" value="2POREKCHANEL"/>
</dbReference>
<dbReference type="KEGG" id="epa:110245452"/>
<dbReference type="PANTHER" id="PTHR11003">
    <property type="entry name" value="POTASSIUM CHANNEL, SUBFAMILY K"/>
    <property type="match status" value="1"/>
</dbReference>
<evidence type="ECO:0000256" key="10">
    <source>
        <dbReference type="SAM" id="Phobius"/>
    </source>
</evidence>
<sequence>MKTLLRKCLWRLFLFFAYGLFGGGIFLLIERRSENNATTANRLLAILKAKMKEKYNLTNVTEWDLNQFVEAAHNVIQTRKQKDWTFNNGCEFAFAALTTIGYGEITPKTALGQGLTIPYCLVGLPLTMLALKTSGEVILLALRSAMCNFEKKVLGRQNPRIGFVKLFWTIIICQALIICMFALLETYIDGWTFLEGVYCWFITFTTIGFGDYVPFSKFLKRANYDEWLIQLVGWFVTFPYIVGLVLVASLLNLLVESSENIKMRCATLRNCCVCTCIASNGIDAGDDENGGIKIISMETNAKCSNNGGTNTIDQENANELVISNDMNQKNHNGDVNTSKGISNGVEN</sequence>
<evidence type="ECO:0000256" key="2">
    <source>
        <dbReference type="ARBA" id="ARBA00022448"/>
    </source>
</evidence>
<dbReference type="Proteomes" id="UP000887567">
    <property type="component" value="Unplaced"/>
</dbReference>
<keyword evidence="5 8" id="KW-0406">Ion transport</keyword>
<dbReference type="Pfam" id="PF07885">
    <property type="entry name" value="Ion_trans_2"/>
    <property type="match status" value="2"/>
</dbReference>
<keyword evidence="13" id="KW-1185">Reference proteome</keyword>
<dbReference type="PANTHER" id="PTHR11003:SF345">
    <property type="entry name" value="TWIK FAMILY OF POTASSIUM CHANNELS PROTEIN 18"/>
    <property type="match status" value="1"/>
</dbReference>
<keyword evidence="6 10" id="KW-0472">Membrane</keyword>
<feature type="transmembrane region" description="Helical" evidence="10">
    <location>
        <begin position="231"/>
        <end position="255"/>
    </location>
</feature>
<feature type="transmembrane region" description="Helical" evidence="10">
    <location>
        <begin position="116"/>
        <end position="142"/>
    </location>
</feature>
<evidence type="ECO:0000313" key="12">
    <source>
        <dbReference type="EnsemblMetazoa" id="XP_020907393.1"/>
    </source>
</evidence>
<feature type="transmembrane region" description="Helical" evidence="10">
    <location>
        <begin position="190"/>
        <end position="210"/>
    </location>
</feature>
<evidence type="ECO:0000256" key="7">
    <source>
        <dbReference type="ARBA" id="ARBA00023303"/>
    </source>
</evidence>
<dbReference type="GO" id="GO:0005886">
    <property type="term" value="C:plasma membrane"/>
    <property type="evidence" value="ECO:0007669"/>
    <property type="project" value="TreeGrafter"/>
</dbReference>
<evidence type="ECO:0000256" key="6">
    <source>
        <dbReference type="ARBA" id="ARBA00023136"/>
    </source>
</evidence>
<evidence type="ECO:0000259" key="11">
    <source>
        <dbReference type="Pfam" id="PF07885"/>
    </source>
</evidence>
<proteinExistence type="inferred from homology"/>
<feature type="region of interest" description="Disordered" evidence="9">
    <location>
        <begin position="326"/>
        <end position="347"/>
    </location>
</feature>
<keyword evidence="7 8" id="KW-0407">Ion channel</keyword>
<dbReference type="GeneID" id="110245452"/>
<organism evidence="12 13">
    <name type="scientific">Exaiptasia diaphana</name>
    <name type="common">Tropical sea anemone</name>
    <name type="synonym">Aiptasia pulchella</name>
    <dbReference type="NCBI Taxonomy" id="2652724"/>
    <lineage>
        <taxon>Eukaryota</taxon>
        <taxon>Metazoa</taxon>
        <taxon>Cnidaria</taxon>
        <taxon>Anthozoa</taxon>
        <taxon>Hexacorallia</taxon>
        <taxon>Actiniaria</taxon>
        <taxon>Aiptasiidae</taxon>
        <taxon>Exaiptasia</taxon>
    </lineage>
</organism>
<name>A0A913XP16_EXADI</name>
<dbReference type="GO" id="GO:0030322">
    <property type="term" value="P:stabilization of membrane potential"/>
    <property type="evidence" value="ECO:0007669"/>
    <property type="project" value="TreeGrafter"/>
</dbReference>
<evidence type="ECO:0000256" key="5">
    <source>
        <dbReference type="ARBA" id="ARBA00023065"/>
    </source>
</evidence>
<comment type="similarity">
    <text evidence="8">Belongs to the two pore domain potassium channel (TC 1.A.1.8) family.</text>
</comment>
<feature type="transmembrane region" description="Helical" evidence="10">
    <location>
        <begin position="163"/>
        <end position="184"/>
    </location>
</feature>
<dbReference type="InterPro" id="IPR013099">
    <property type="entry name" value="K_chnl_dom"/>
</dbReference>
<dbReference type="InterPro" id="IPR003280">
    <property type="entry name" value="2pore_dom_K_chnl"/>
</dbReference>
<dbReference type="SUPFAM" id="SSF81324">
    <property type="entry name" value="Voltage-gated potassium channels"/>
    <property type="match status" value="2"/>
</dbReference>
<evidence type="ECO:0000256" key="1">
    <source>
        <dbReference type="ARBA" id="ARBA00004141"/>
    </source>
</evidence>
<feature type="domain" description="Potassium channel" evidence="11">
    <location>
        <begin position="80"/>
        <end position="138"/>
    </location>
</feature>
<dbReference type="GO" id="GO:0015271">
    <property type="term" value="F:outward rectifier potassium channel activity"/>
    <property type="evidence" value="ECO:0007669"/>
    <property type="project" value="TreeGrafter"/>
</dbReference>
<evidence type="ECO:0000256" key="3">
    <source>
        <dbReference type="ARBA" id="ARBA00022692"/>
    </source>
</evidence>
<feature type="domain" description="Potassium channel" evidence="11">
    <location>
        <begin position="170"/>
        <end position="219"/>
    </location>
</feature>
<evidence type="ECO:0000256" key="9">
    <source>
        <dbReference type="SAM" id="MobiDB-lite"/>
    </source>
</evidence>
<evidence type="ECO:0000256" key="4">
    <source>
        <dbReference type="ARBA" id="ARBA00022989"/>
    </source>
</evidence>